<dbReference type="InterPro" id="IPR039145">
    <property type="entry name" value="Ribosomal_mL40_metazoa/plant"/>
</dbReference>
<keyword evidence="3" id="KW-0809">Transit peptide</keyword>
<comment type="similarity">
    <text evidence="2">Belongs to the mitochondrion-specific ribosomal protein mL40 family.</text>
</comment>
<evidence type="ECO:0000256" key="3">
    <source>
        <dbReference type="ARBA" id="ARBA00022946"/>
    </source>
</evidence>
<comment type="subcellular location">
    <subcellularLocation>
        <location evidence="1">Mitochondrion</location>
    </subcellularLocation>
</comment>
<evidence type="ECO:0000256" key="6">
    <source>
        <dbReference type="ARBA" id="ARBA00023274"/>
    </source>
</evidence>
<dbReference type="Pfam" id="PF09812">
    <property type="entry name" value="MRP-L28"/>
    <property type="match status" value="1"/>
</dbReference>
<dbReference type="EMBL" id="GGMR01018512">
    <property type="protein sequence ID" value="MBY31131.1"/>
    <property type="molecule type" value="Transcribed_RNA"/>
</dbReference>
<evidence type="ECO:0000256" key="4">
    <source>
        <dbReference type="ARBA" id="ARBA00022980"/>
    </source>
</evidence>
<evidence type="ECO:0000256" key="2">
    <source>
        <dbReference type="ARBA" id="ARBA00009360"/>
    </source>
</evidence>
<accession>A0A2S2PNU0</accession>
<evidence type="ECO:0000256" key="7">
    <source>
        <dbReference type="ARBA" id="ARBA00035192"/>
    </source>
</evidence>
<gene>
    <name evidence="9" type="primary">Mrpl40</name>
    <name evidence="9" type="ORF">g.96770</name>
</gene>
<dbReference type="PANTHER" id="PTHR13359">
    <property type="entry name" value="39S RIBOSOMAL PROTEIN L40, MITOCHONDRIAL"/>
    <property type="match status" value="1"/>
</dbReference>
<protein>
    <recommendedName>
        <fullName evidence="7">Large ribosomal subunit protein mL40</fullName>
    </recommendedName>
    <alternativeName>
        <fullName evidence="8">39S ribosomal protein L40, mitochondrial</fullName>
    </alternativeName>
</protein>
<keyword evidence="5" id="KW-0496">Mitochondrion</keyword>
<dbReference type="GO" id="GO:0005762">
    <property type="term" value="C:mitochondrial large ribosomal subunit"/>
    <property type="evidence" value="ECO:0007669"/>
    <property type="project" value="InterPro"/>
</dbReference>
<evidence type="ECO:0000256" key="5">
    <source>
        <dbReference type="ARBA" id="ARBA00023128"/>
    </source>
</evidence>
<dbReference type="InterPro" id="IPR019192">
    <property type="entry name" value="Ribosomal_mL40"/>
</dbReference>
<dbReference type="PANTHER" id="PTHR13359:SF2">
    <property type="entry name" value="LARGE RIBOSOMAL SUBUNIT PROTEIN ML40"/>
    <property type="match status" value="1"/>
</dbReference>
<dbReference type="Gene3D" id="6.10.250.3440">
    <property type="match status" value="1"/>
</dbReference>
<evidence type="ECO:0000313" key="9">
    <source>
        <dbReference type="EMBL" id="MBY31131.1"/>
    </source>
</evidence>
<dbReference type="AlphaFoldDB" id="A0A2S2PNU0"/>
<keyword evidence="4 9" id="KW-0689">Ribosomal protein</keyword>
<evidence type="ECO:0000256" key="8">
    <source>
        <dbReference type="ARBA" id="ARBA00083752"/>
    </source>
</evidence>
<name>A0A2S2PNU0_SCHGA</name>
<keyword evidence="6" id="KW-0687">Ribonucleoprotein</keyword>
<evidence type="ECO:0000256" key="1">
    <source>
        <dbReference type="ARBA" id="ARBA00004173"/>
    </source>
</evidence>
<sequence>MFKLFPSVTTMQSRVLIGIRSLSTSGGPLLFRSSVPMFAEPLKKKKRLDPQILKAREDRKRKKIEKSIRKLEKVSKTLKPIDEVQLMASLSNELDSRQRPTIVHSNDKLEKQIDAAKAWSMYKHDEHFFNLQVINDLEYSQQRALNELREVSEDLYLAAVDIDESLLTYELTGPVETPPIENYQSPDGEYIDISKKWD</sequence>
<organism evidence="9">
    <name type="scientific">Schizaphis graminum</name>
    <name type="common">Green bug aphid</name>
    <dbReference type="NCBI Taxonomy" id="13262"/>
    <lineage>
        <taxon>Eukaryota</taxon>
        <taxon>Metazoa</taxon>
        <taxon>Ecdysozoa</taxon>
        <taxon>Arthropoda</taxon>
        <taxon>Hexapoda</taxon>
        <taxon>Insecta</taxon>
        <taxon>Pterygota</taxon>
        <taxon>Neoptera</taxon>
        <taxon>Paraneoptera</taxon>
        <taxon>Hemiptera</taxon>
        <taxon>Sternorrhyncha</taxon>
        <taxon>Aphidomorpha</taxon>
        <taxon>Aphidoidea</taxon>
        <taxon>Aphididae</taxon>
        <taxon>Aphidini</taxon>
        <taxon>Schizaphis</taxon>
    </lineage>
</organism>
<reference evidence="9" key="1">
    <citation type="submission" date="2018-04" db="EMBL/GenBank/DDBJ databases">
        <title>Transcriptome of Schizaphis graminum biotype I.</title>
        <authorList>
            <person name="Scully E.D."/>
            <person name="Geib S.M."/>
            <person name="Palmer N.A."/>
            <person name="Koch K."/>
            <person name="Bradshaw J."/>
            <person name="Heng-Moss T."/>
            <person name="Sarath G."/>
        </authorList>
    </citation>
    <scope>NUCLEOTIDE SEQUENCE</scope>
</reference>
<proteinExistence type="inferred from homology"/>
<dbReference type="FunFam" id="6.10.250.3440:FF:000001">
    <property type="entry name" value="Mitochondrial ribosomal protein L40"/>
    <property type="match status" value="1"/>
</dbReference>